<reference evidence="1 2" key="1">
    <citation type="submission" date="2019-01" db="EMBL/GenBank/DDBJ databases">
        <title>Geovibrio thiophilus DSM 11263, complete genome.</title>
        <authorList>
            <person name="Spring S."/>
            <person name="Bunk B."/>
            <person name="Sproer C."/>
        </authorList>
    </citation>
    <scope>NUCLEOTIDE SEQUENCE [LARGE SCALE GENOMIC DNA]</scope>
    <source>
        <strain evidence="1 2">DSM 11263</strain>
    </source>
</reference>
<dbReference type="Gene3D" id="3.40.50.2000">
    <property type="entry name" value="Glycogen Phosphorylase B"/>
    <property type="match status" value="1"/>
</dbReference>
<dbReference type="EMBL" id="CP035108">
    <property type="protein sequence ID" value="QAR34229.1"/>
    <property type="molecule type" value="Genomic_DNA"/>
</dbReference>
<dbReference type="Gene3D" id="3.40.50.11190">
    <property type="match status" value="1"/>
</dbReference>
<dbReference type="SUPFAM" id="SSF53756">
    <property type="entry name" value="UDP-Glycosyltransferase/glycogen phosphorylase"/>
    <property type="match status" value="1"/>
</dbReference>
<dbReference type="Proteomes" id="UP000287502">
    <property type="component" value="Chromosome"/>
</dbReference>
<protein>
    <recommendedName>
        <fullName evidence="3">UDP-2,4-diacetamido-2,4, 6-trideoxy-beta-L-altropyranose hydrolase</fullName>
    </recommendedName>
</protein>
<dbReference type="KEGG" id="gtl:EP073_12680"/>
<dbReference type="OrthoDB" id="9805604at2"/>
<keyword evidence="2" id="KW-1185">Reference proteome</keyword>
<gene>
    <name evidence="1" type="ORF">EP073_12680</name>
</gene>
<evidence type="ECO:0000313" key="1">
    <source>
        <dbReference type="EMBL" id="QAR34229.1"/>
    </source>
</evidence>
<name>A0A3R6AZP1_9BACT</name>
<dbReference type="RefSeq" id="WP_128467534.1">
    <property type="nucleotide sequence ID" value="NZ_CP035108.1"/>
</dbReference>
<sequence>MKVGIFTSAGKGIGYGHYGRCRALKEGFLEQGIDAALFIQGECERRIVGVDSVITDWISDINLCRGYDVCVLDSYLTAEEQLLKIAAFGSLCVFVDDYMRLDYPEGIVLNGSVYAEKLPYRGKPSQMLLAGSKYAMLRRPFWDFDDYAEERDGIFLSAGGSGAEEISAHICRMLLDNTDGDIFIISGHKPVDSARVHAFFGLSASDMADLMSKRFFAVSAAGQTSYELARTAVPSVLFGFAENQRVNLENWKKTGFSLSAGFYGAENFDNIMKQALTDIQDKDKNRSMSALGPLYVDGQGVRRAVSMITEVAE</sequence>
<evidence type="ECO:0008006" key="3">
    <source>
        <dbReference type="Google" id="ProtNLM"/>
    </source>
</evidence>
<evidence type="ECO:0000313" key="2">
    <source>
        <dbReference type="Proteomes" id="UP000287502"/>
    </source>
</evidence>
<accession>A0A3R6AZP1</accession>
<proteinExistence type="predicted"/>
<dbReference type="AlphaFoldDB" id="A0A3R6AZP1"/>
<organism evidence="1 2">
    <name type="scientific">Geovibrio thiophilus</name>
    <dbReference type="NCBI Taxonomy" id="139438"/>
    <lineage>
        <taxon>Bacteria</taxon>
        <taxon>Pseudomonadati</taxon>
        <taxon>Deferribacterota</taxon>
        <taxon>Deferribacteres</taxon>
        <taxon>Deferribacterales</taxon>
        <taxon>Geovibrionaceae</taxon>
        <taxon>Geovibrio</taxon>
    </lineage>
</organism>